<name>A0A4D6KQZ0_VIGUN</name>
<reference evidence="2 3" key="1">
    <citation type="submission" date="2019-04" db="EMBL/GenBank/DDBJ databases">
        <title>An improved genome assembly and genetic linkage map for asparagus bean, Vigna unguiculata ssp. sesquipedialis.</title>
        <authorList>
            <person name="Xia Q."/>
            <person name="Zhang R."/>
            <person name="Dong Y."/>
        </authorList>
    </citation>
    <scope>NUCLEOTIDE SEQUENCE [LARGE SCALE GENOMIC DNA]</scope>
    <source>
        <tissue evidence="2">Leaf</tissue>
    </source>
</reference>
<evidence type="ECO:0000256" key="1">
    <source>
        <dbReference type="SAM" id="Phobius"/>
    </source>
</evidence>
<evidence type="ECO:0000313" key="3">
    <source>
        <dbReference type="Proteomes" id="UP000501690"/>
    </source>
</evidence>
<gene>
    <name evidence="2" type="ORF">DEO72_LG1g2589</name>
</gene>
<protein>
    <submittedName>
        <fullName evidence="2">Uncharacterized protein</fullName>
    </submittedName>
</protein>
<proteinExistence type="predicted"/>
<organism evidence="2 3">
    <name type="scientific">Vigna unguiculata</name>
    <name type="common">Cowpea</name>
    <dbReference type="NCBI Taxonomy" id="3917"/>
    <lineage>
        <taxon>Eukaryota</taxon>
        <taxon>Viridiplantae</taxon>
        <taxon>Streptophyta</taxon>
        <taxon>Embryophyta</taxon>
        <taxon>Tracheophyta</taxon>
        <taxon>Spermatophyta</taxon>
        <taxon>Magnoliopsida</taxon>
        <taxon>eudicotyledons</taxon>
        <taxon>Gunneridae</taxon>
        <taxon>Pentapetalae</taxon>
        <taxon>rosids</taxon>
        <taxon>fabids</taxon>
        <taxon>Fabales</taxon>
        <taxon>Fabaceae</taxon>
        <taxon>Papilionoideae</taxon>
        <taxon>50 kb inversion clade</taxon>
        <taxon>NPAAA clade</taxon>
        <taxon>indigoferoid/millettioid clade</taxon>
        <taxon>Phaseoleae</taxon>
        <taxon>Vigna</taxon>
    </lineage>
</organism>
<keyword evidence="1" id="KW-0812">Transmembrane</keyword>
<accession>A0A4D6KQZ0</accession>
<evidence type="ECO:0000313" key="2">
    <source>
        <dbReference type="EMBL" id="QCD78953.1"/>
    </source>
</evidence>
<keyword evidence="3" id="KW-1185">Reference proteome</keyword>
<keyword evidence="1" id="KW-0472">Membrane</keyword>
<feature type="transmembrane region" description="Helical" evidence="1">
    <location>
        <begin position="144"/>
        <end position="171"/>
    </location>
</feature>
<dbReference type="EMBL" id="CP039345">
    <property type="protein sequence ID" value="QCD78953.1"/>
    <property type="molecule type" value="Genomic_DNA"/>
</dbReference>
<sequence>MLLFLQLSPGGTTLTAKHHTLQYSTGFVAIAWRSNTIARCYTSTCTILVFKHPEQSVLLPHLLATTGRARAGNHATDHTLKCQLSLGVQTPSPGVTLVPAQYWFLSTQNKGMLADADLVVVVMLNGEHDGPGRSFNGGFMWWRLFLAGVGPGMNLFAVVMLMKMVVLHLFWFVLNARGGDEVADPMAMVVR</sequence>
<dbReference type="Proteomes" id="UP000501690">
    <property type="component" value="Linkage Group LG1"/>
</dbReference>
<dbReference type="AlphaFoldDB" id="A0A4D6KQZ0"/>
<keyword evidence="1" id="KW-1133">Transmembrane helix</keyword>